<evidence type="ECO:0000256" key="4">
    <source>
        <dbReference type="ARBA" id="ARBA00022801"/>
    </source>
</evidence>
<comment type="similarity">
    <text evidence="2">Belongs to the metallo-dependent hydrolases superfamily. Adenosine and AMP deaminases family.</text>
</comment>
<dbReference type="Proteomes" id="UP000293638">
    <property type="component" value="Unassembled WGS sequence"/>
</dbReference>
<evidence type="ECO:0000256" key="2">
    <source>
        <dbReference type="ARBA" id="ARBA00006676"/>
    </source>
</evidence>
<evidence type="ECO:0000256" key="3">
    <source>
        <dbReference type="ARBA" id="ARBA00022723"/>
    </source>
</evidence>
<evidence type="ECO:0000259" key="6">
    <source>
        <dbReference type="Pfam" id="PF00962"/>
    </source>
</evidence>
<sequence length="331" mass="34329">MTDEELLLLPTVDLHLHLVGSASPSTVADLAARHPAAGVPADLAALEQFYVFRDFPHFIDVYTAVSSLVRGGEDLQLLVEGLGQDLRAQGVPYAEVTVTPWTHEQNGIPASEVATALDAGAAAARHASGVELAWIYDISANDGEPGALGTLAAALDHPPAALVGFGLGGPEVGHPRADFAGVFAQARAAGLHSVPHAGETVGADEVWSAVRDLGAERIGHGIGAAEDPALLDVLRDRGIWLEVCPSSNVATSAVADLAQHPLPALLAAGVPVTLASDDPPMFGTSLLEEYRRARDVLGLGREELHALAMAGVRASFAPPATRDRLLRELAG</sequence>
<evidence type="ECO:0000256" key="1">
    <source>
        <dbReference type="ARBA" id="ARBA00001947"/>
    </source>
</evidence>
<dbReference type="SUPFAM" id="SSF51556">
    <property type="entry name" value="Metallo-dependent hydrolases"/>
    <property type="match status" value="1"/>
</dbReference>
<keyword evidence="8" id="KW-1185">Reference proteome</keyword>
<dbReference type="InterPro" id="IPR006330">
    <property type="entry name" value="Ado/ade_deaminase"/>
</dbReference>
<dbReference type="RefSeq" id="WP_130494754.1">
    <property type="nucleotide sequence ID" value="NZ_SGXD01000011.1"/>
</dbReference>
<evidence type="ECO:0000313" key="7">
    <source>
        <dbReference type="EMBL" id="RZS77523.1"/>
    </source>
</evidence>
<feature type="domain" description="Adenosine deaminase" evidence="6">
    <location>
        <begin position="10"/>
        <end position="329"/>
    </location>
</feature>
<dbReference type="GO" id="GO:0019239">
    <property type="term" value="F:deaminase activity"/>
    <property type="evidence" value="ECO:0007669"/>
    <property type="project" value="InterPro"/>
</dbReference>
<dbReference type="OrthoDB" id="105475at2"/>
<keyword evidence="5" id="KW-0862">Zinc</keyword>
<dbReference type="GO" id="GO:0016814">
    <property type="term" value="F:hydrolase activity, acting on carbon-nitrogen (but not peptide) bonds, in cyclic amidines"/>
    <property type="evidence" value="ECO:0007669"/>
    <property type="project" value="UniProtKB-ARBA"/>
</dbReference>
<dbReference type="AlphaFoldDB" id="A0A4Q7N742"/>
<organism evidence="7 8">
    <name type="scientific">Motilibacter rhizosphaerae</name>
    <dbReference type="NCBI Taxonomy" id="598652"/>
    <lineage>
        <taxon>Bacteria</taxon>
        <taxon>Bacillati</taxon>
        <taxon>Actinomycetota</taxon>
        <taxon>Actinomycetes</taxon>
        <taxon>Motilibacterales</taxon>
        <taxon>Motilibacteraceae</taxon>
        <taxon>Motilibacter</taxon>
    </lineage>
</organism>
<evidence type="ECO:0000313" key="8">
    <source>
        <dbReference type="Proteomes" id="UP000293638"/>
    </source>
</evidence>
<dbReference type="Pfam" id="PF00962">
    <property type="entry name" value="A_deaminase"/>
    <property type="match status" value="1"/>
</dbReference>
<dbReference type="PANTHER" id="PTHR43114:SF6">
    <property type="entry name" value="ADENINE DEAMINASE"/>
    <property type="match status" value="1"/>
</dbReference>
<reference evidence="7 8" key="1">
    <citation type="submission" date="2019-02" db="EMBL/GenBank/DDBJ databases">
        <title>Genomic Encyclopedia of Type Strains, Phase IV (KMG-IV): sequencing the most valuable type-strain genomes for metagenomic binning, comparative biology and taxonomic classification.</title>
        <authorList>
            <person name="Goeker M."/>
        </authorList>
    </citation>
    <scope>NUCLEOTIDE SEQUENCE [LARGE SCALE GENOMIC DNA]</scope>
    <source>
        <strain evidence="7 8">DSM 45622</strain>
    </source>
</reference>
<gene>
    <name evidence="7" type="ORF">EV189_4031</name>
</gene>
<name>A0A4Q7N742_9ACTN</name>
<dbReference type="NCBIfam" id="TIGR01430">
    <property type="entry name" value="aden_deam"/>
    <property type="match status" value="1"/>
</dbReference>
<evidence type="ECO:0000256" key="5">
    <source>
        <dbReference type="ARBA" id="ARBA00022833"/>
    </source>
</evidence>
<proteinExistence type="inferred from homology"/>
<dbReference type="Gene3D" id="3.20.20.140">
    <property type="entry name" value="Metal-dependent hydrolases"/>
    <property type="match status" value="1"/>
</dbReference>
<dbReference type="GO" id="GO:0046872">
    <property type="term" value="F:metal ion binding"/>
    <property type="evidence" value="ECO:0007669"/>
    <property type="project" value="UniProtKB-KW"/>
</dbReference>
<dbReference type="EMBL" id="SGXD01000011">
    <property type="protein sequence ID" value="RZS77523.1"/>
    <property type="molecule type" value="Genomic_DNA"/>
</dbReference>
<accession>A0A4Q7N742</accession>
<comment type="caution">
    <text evidence="7">The sequence shown here is derived from an EMBL/GenBank/DDBJ whole genome shotgun (WGS) entry which is preliminary data.</text>
</comment>
<comment type="cofactor">
    <cofactor evidence="1">
        <name>Zn(2+)</name>
        <dbReference type="ChEBI" id="CHEBI:29105"/>
    </cofactor>
</comment>
<protein>
    <submittedName>
        <fullName evidence="7">Aminodeoxyfutalosine deaminase</fullName>
    </submittedName>
</protein>
<keyword evidence="4" id="KW-0378">Hydrolase</keyword>
<keyword evidence="3" id="KW-0479">Metal-binding</keyword>
<dbReference type="InterPro" id="IPR032466">
    <property type="entry name" value="Metal_Hydrolase"/>
</dbReference>
<dbReference type="InterPro" id="IPR001365">
    <property type="entry name" value="A_deaminase_dom"/>
</dbReference>
<dbReference type="PANTHER" id="PTHR43114">
    <property type="entry name" value="ADENINE DEAMINASE"/>
    <property type="match status" value="1"/>
</dbReference>